<dbReference type="InterPro" id="IPR013759">
    <property type="entry name" value="Topo_IIA_B_C"/>
</dbReference>
<evidence type="ECO:0000256" key="7">
    <source>
        <dbReference type="ARBA" id="ARBA00023125"/>
    </source>
</evidence>
<dbReference type="Gene3D" id="3.40.50.670">
    <property type="match status" value="1"/>
</dbReference>
<keyword evidence="8" id="KW-0413">Isomerase</keyword>
<dbReference type="AlphaFoldDB" id="A0A2H0NFH0"/>
<evidence type="ECO:0000256" key="3">
    <source>
        <dbReference type="ARBA" id="ARBA00012895"/>
    </source>
</evidence>
<evidence type="ECO:0000256" key="1">
    <source>
        <dbReference type="ARBA" id="ARBA00000185"/>
    </source>
</evidence>
<evidence type="ECO:0000313" key="11">
    <source>
        <dbReference type="Proteomes" id="UP000230707"/>
    </source>
</evidence>
<evidence type="ECO:0000313" key="10">
    <source>
        <dbReference type="EMBL" id="PIR07643.1"/>
    </source>
</evidence>
<evidence type="ECO:0000256" key="8">
    <source>
        <dbReference type="ARBA" id="ARBA00023235"/>
    </source>
</evidence>
<dbReference type="InterPro" id="IPR002288">
    <property type="entry name" value="DNA_gyrase_B_C"/>
</dbReference>
<name>A0A2H0NFH0_9BACT</name>
<dbReference type="PANTHER" id="PTHR45866:SF1">
    <property type="entry name" value="DNA GYRASE SUBUNIT B, MITOCHONDRIAL"/>
    <property type="match status" value="1"/>
</dbReference>
<comment type="similarity">
    <text evidence="2">Belongs to the type II topoisomerase GyrB family.</text>
</comment>
<comment type="caution">
    <text evidence="10">The sequence shown here is derived from an EMBL/GenBank/DDBJ whole genome shotgun (WGS) entry which is preliminary data.</text>
</comment>
<dbReference type="GO" id="GO:0003677">
    <property type="term" value="F:DNA binding"/>
    <property type="evidence" value="ECO:0007669"/>
    <property type="project" value="UniProtKB-KW"/>
</dbReference>
<gene>
    <name evidence="10" type="ORF">COV53_07255</name>
</gene>
<accession>A0A2H0NFH0</accession>
<evidence type="ECO:0000256" key="6">
    <source>
        <dbReference type="ARBA" id="ARBA00023029"/>
    </source>
</evidence>
<organism evidence="10 11">
    <name type="scientific">Candidatus Gottesmanbacteria bacterium CG11_big_fil_rev_8_21_14_0_20_37_11</name>
    <dbReference type="NCBI Taxonomy" id="1974575"/>
    <lineage>
        <taxon>Bacteria</taxon>
        <taxon>Candidatus Gottesmaniibacteriota</taxon>
    </lineage>
</organism>
<comment type="catalytic activity">
    <reaction evidence="1">
        <text>ATP-dependent breakage, passage and rejoining of double-stranded DNA.</text>
        <dbReference type="EC" id="5.6.2.2"/>
    </reaction>
</comment>
<dbReference type="InterPro" id="IPR013760">
    <property type="entry name" value="Topo_IIA-like_dom_sf"/>
</dbReference>
<dbReference type="GO" id="GO:0006265">
    <property type="term" value="P:DNA topological change"/>
    <property type="evidence" value="ECO:0007669"/>
    <property type="project" value="InterPro"/>
</dbReference>
<protein>
    <recommendedName>
        <fullName evidence="3">DNA topoisomerase (ATP-hydrolyzing)</fullName>
        <ecNumber evidence="3">5.6.2.2</ecNumber>
    </recommendedName>
</protein>
<dbReference type="Proteomes" id="UP000230707">
    <property type="component" value="Unassembled WGS sequence"/>
</dbReference>
<feature type="non-terminal residue" evidence="10">
    <location>
        <position position="56"/>
    </location>
</feature>
<evidence type="ECO:0000256" key="4">
    <source>
        <dbReference type="ARBA" id="ARBA00022741"/>
    </source>
</evidence>
<reference evidence="10 11" key="1">
    <citation type="submission" date="2017-09" db="EMBL/GenBank/DDBJ databases">
        <title>Depth-based differentiation of microbial function through sediment-hosted aquifers and enrichment of novel symbionts in the deep terrestrial subsurface.</title>
        <authorList>
            <person name="Probst A.J."/>
            <person name="Ladd B."/>
            <person name="Jarett J.K."/>
            <person name="Geller-Mcgrath D.E."/>
            <person name="Sieber C.M."/>
            <person name="Emerson J.B."/>
            <person name="Anantharaman K."/>
            <person name="Thomas B.C."/>
            <person name="Malmstrom R."/>
            <person name="Stieglmeier M."/>
            <person name="Klingl A."/>
            <person name="Woyke T."/>
            <person name="Ryan C.M."/>
            <person name="Banfield J.F."/>
        </authorList>
    </citation>
    <scope>NUCLEOTIDE SEQUENCE [LARGE SCALE GENOMIC DNA]</scope>
    <source>
        <strain evidence="10">CG11_big_fil_rev_8_21_14_0_20_37_11</strain>
    </source>
</reference>
<dbReference type="EC" id="5.6.2.2" evidence="3"/>
<keyword evidence="6" id="KW-0799">Topoisomerase</keyword>
<dbReference type="SUPFAM" id="SSF56719">
    <property type="entry name" value="Type II DNA topoisomerase"/>
    <property type="match status" value="1"/>
</dbReference>
<dbReference type="GO" id="GO:0003918">
    <property type="term" value="F:DNA topoisomerase type II (double strand cut, ATP-hydrolyzing) activity"/>
    <property type="evidence" value="ECO:0007669"/>
    <property type="project" value="UniProtKB-EC"/>
</dbReference>
<evidence type="ECO:0000259" key="9">
    <source>
        <dbReference type="Pfam" id="PF00986"/>
    </source>
</evidence>
<dbReference type="PANTHER" id="PTHR45866">
    <property type="entry name" value="DNA GYRASE/TOPOISOMERASE SUBUNIT B"/>
    <property type="match status" value="1"/>
</dbReference>
<feature type="domain" description="DNA gyrase B subunit C-terminal" evidence="9">
    <location>
        <begin position="12"/>
        <end position="56"/>
    </location>
</feature>
<proteinExistence type="inferred from homology"/>
<keyword evidence="4" id="KW-0547">Nucleotide-binding</keyword>
<sequence>MLSKHKSKFLPTIQRYKGLGEMNPDQLWETTMNPANRTLKQINVGDAATADETFSM</sequence>
<evidence type="ECO:0000256" key="5">
    <source>
        <dbReference type="ARBA" id="ARBA00022840"/>
    </source>
</evidence>
<dbReference type="EMBL" id="PCWS01000157">
    <property type="protein sequence ID" value="PIR07643.1"/>
    <property type="molecule type" value="Genomic_DNA"/>
</dbReference>
<dbReference type="Pfam" id="PF00986">
    <property type="entry name" value="DNA_gyraseB_C"/>
    <property type="match status" value="1"/>
</dbReference>
<keyword evidence="7" id="KW-0238">DNA-binding</keyword>
<evidence type="ECO:0000256" key="2">
    <source>
        <dbReference type="ARBA" id="ARBA00010708"/>
    </source>
</evidence>
<dbReference type="GO" id="GO:0005524">
    <property type="term" value="F:ATP binding"/>
    <property type="evidence" value="ECO:0007669"/>
    <property type="project" value="UniProtKB-KW"/>
</dbReference>
<keyword evidence="5" id="KW-0067">ATP-binding</keyword>